<protein>
    <recommendedName>
        <fullName evidence="3">F-box domain-containing protein</fullName>
    </recommendedName>
</protein>
<evidence type="ECO:0000313" key="1">
    <source>
        <dbReference type="EMBL" id="KAJ7022788.1"/>
    </source>
</evidence>
<name>A0AAD6S9C0_9AGAR</name>
<dbReference type="AlphaFoldDB" id="A0AAD6S9C0"/>
<comment type="caution">
    <text evidence="1">The sequence shown here is derived from an EMBL/GenBank/DDBJ whole genome shotgun (WGS) entry which is preliminary data.</text>
</comment>
<evidence type="ECO:0008006" key="3">
    <source>
        <dbReference type="Google" id="ProtNLM"/>
    </source>
</evidence>
<proteinExistence type="predicted"/>
<sequence>MSIDFDENQPIDLLTSLSRARNNVPLSLRIRTSGSTAALVMDIIMPHIHQWQRIHFILPVAELARLHMHHCPILEQLTLCVFEKEWHMTNPITNPTVIRSAPLLSYADARAFPNLDFTGYPLELPSLCLLKVTDDQMLPFLTTPNLERLELQYTSRDEDVMGIPGDALGSFLTRSGCDLRFLSINTKEIPRKWHIADLLRSATSVRHLVSPWPTPGTSFLPRVVHLEVRDPGAVMDTKMEQYRAMLEMLPLRREHTALEKMELFLGRRSVGGPRTPPAAVVQELRGLVEEEGLQVRITARSRPTSSYDDVRLFDNFDGNTVEYTYIPAFEV</sequence>
<dbReference type="EMBL" id="JARJCM010000202">
    <property type="protein sequence ID" value="KAJ7022788.1"/>
    <property type="molecule type" value="Genomic_DNA"/>
</dbReference>
<gene>
    <name evidence="1" type="ORF">C8F04DRAFT_1272188</name>
</gene>
<accession>A0AAD6S9C0</accession>
<evidence type="ECO:0000313" key="2">
    <source>
        <dbReference type="Proteomes" id="UP001218188"/>
    </source>
</evidence>
<reference evidence="1" key="1">
    <citation type="submission" date="2023-03" db="EMBL/GenBank/DDBJ databases">
        <title>Massive genome expansion in bonnet fungi (Mycena s.s.) driven by repeated elements and novel gene families across ecological guilds.</title>
        <authorList>
            <consortium name="Lawrence Berkeley National Laboratory"/>
            <person name="Harder C.B."/>
            <person name="Miyauchi S."/>
            <person name="Viragh M."/>
            <person name="Kuo A."/>
            <person name="Thoen E."/>
            <person name="Andreopoulos B."/>
            <person name="Lu D."/>
            <person name="Skrede I."/>
            <person name="Drula E."/>
            <person name="Henrissat B."/>
            <person name="Morin E."/>
            <person name="Kohler A."/>
            <person name="Barry K."/>
            <person name="LaButti K."/>
            <person name="Morin E."/>
            <person name="Salamov A."/>
            <person name="Lipzen A."/>
            <person name="Mereny Z."/>
            <person name="Hegedus B."/>
            <person name="Baldrian P."/>
            <person name="Stursova M."/>
            <person name="Weitz H."/>
            <person name="Taylor A."/>
            <person name="Grigoriev I.V."/>
            <person name="Nagy L.G."/>
            <person name="Martin F."/>
            <person name="Kauserud H."/>
        </authorList>
    </citation>
    <scope>NUCLEOTIDE SEQUENCE</scope>
    <source>
        <strain evidence="1">CBHHK200</strain>
    </source>
</reference>
<keyword evidence="2" id="KW-1185">Reference proteome</keyword>
<organism evidence="1 2">
    <name type="scientific">Mycena alexandri</name>
    <dbReference type="NCBI Taxonomy" id="1745969"/>
    <lineage>
        <taxon>Eukaryota</taxon>
        <taxon>Fungi</taxon>
        <taxon>Dikarya</taxon>
        <taxon>Basidiomycota</taxon>
        <taxon>Agaricomycotina</taxon>
        <taxon>Agaricomycetes</taxon>
        <taxon>Agaricomycetidae</taxon>
        <taxon>Agaricales</taxon>
        <taxon>Marasmiineae</taxon>
        <taxon>Mycenaceae</taxon>
        <taxon>Mycena</taxon>
    </lineage>
</organism>
<dbReference type="Proteomes" id="UP001218188">
    <property type="component" value="Unassembled WGS sequence"/>
</dbReference>